<dbReference type="PANTHER" id="PTHR32022">
    <property type="entry name" value="D-GLUTAMATE CYCLASE, MITOCHONDRIAL"/>
    <property type="match status" value="1"/>
</dbReference>
<organism evidence="1 2">
    <name type="scientific">Desmophyllum pertusum</name>
    <dbReference type="NCBI Taxonomy" id="174260"/>
    <lineage>
        <taxon>Eukaryota</taxon>
        <taxon>Metazoa</taxon>
        <taxon>Cnidaria</taxon>
        <taxon>Anthozoa</taxon>
        <taxon>Hexacorallia</taxon>
        <taxon>Scleractinia</taxon>
        <taxon>Caryophylliina</taxon>
        <taxon>Caryophylliidae</taxon>
        <taxon>Desmophyllum</taxon>
    </lineage>
</organism>
<evidence type="ECO:0000313" key="1">
    <source>
        <dbReference type="EMBL" id="KAJ7363484.1"/>
    </source>
</evidence>
<gene>
    <name evidence="1" type="ORF">OS493_009639</name>
</gene>
<reference evidence="1" key="1">
    <citation type="submission" date="2023-01" db="EMBL/GenBank/DDBJ databases">
        <title>Genome assembly of the deep-sea coral Lophelia pertusa.</title>
        <authorList>
            <person name="Herrera S."/>
            <person name="Cordes E."/>
        </authorList>
    </citation>
    <scope>NUCLEOTIDE SEQUENCE</scope>
    <source>
        <strain evidence="1">USNM1676648</strain>
        <tissue evidence="1">Polyp</tissue>
    </source>
</reference>
<evidence type="ECO:0000313" key="2">
    <source>
        <dbReference type="Proteomes" id="UP001163046"/>
    </source>
</evidence>
<comment type="caution">
    <text evidence="1">The sequence shown here is derived from an EMBL/GenBank/DDBJ whole genome shotgun (WGS) entry which is preliminary data.</text>
</comment>
<protein>
    <submittedName>
        <fullName evidence="1">Uncharacterized protein</fullName>
    </submittedName>
</protein>
<dbReference type="EMBL" id="MU827305">
    <property type="protein sequence ID" value="KAJ7363484.1"/>
    <property type="molecule type" value="Genomic_DNA"/>
</dbReference>
<keyword evidence="2" id="KW-1185">Reference proteome</keyword>
<dbReference type="PANTHER" id="PTHR32022:SF10">
    <property type="entry name" value="D-GLUTAMATE CYCLASE, MITOCHONDRIAL"/>
    <property type="match status" value="1"/>
</dbReference>
<accession>A0A9W9YU40</accession>
<dbReference type="AlphaFoldDB" id="A0A9W9YU40"/>
<name>A0A9W9YU40_9CNID</name>
<sequence>MGRISPNSSRVHIRATRVWVLDFRQGTGINSTTGKLDKHDSLKPVIGEFNGKQMNQLTLSSKAVLRLSHASSVAIVTLNNVPTREGFSVLSVIKSLLATETKDVVLLVSEEKYTEWTNAISSCVDLKLLKKPVHVSKLEACRGSSRDDVLQASRSRVINDGRCSSSKIYWQLVVCDKEGGLWVECAAELIEKAEADVSHVTKTSESTWPGDVIAAGMYTLNCCPIHSRYFRRGLGQHTPLQQSEFMMTSKELTTLMSKFEVSFSTEEVADLIKKTNTSASNAMTCLNVEA</sequence>
<dbReference type="Proteomes" id="UP001163046">
    <property type="component" value="Unassembled WGS sequence"/>
</dbReference>
<proteinExistence type="predicted"/>
<dbReference type="OrthoDB" id="10262538at2759"/>